<feature type="domain" description="Dynein heavy chain C-terminal" evidence="7">
    <location>
        <begin position="1466"/>
        <end position="1616"/>
    </location>
</feature>
<dbReference type="InterPro" id="IPR027417">
    <property type="entry name" value="P-loop_NTPase"/>
</dbReference>
<dbReference type="PANTHER" id="PTHR45703">
    <property type="entry name" value="DYNEIN HEAVY CHAIN"/>
    <property type="match status" value="1"/>
</dbReference>
<evidence type="ECO:0000259" key="3">
    <source>
        <dbReference type="Pfam" id="PF03028"/>
    </source>
</evidence>
<dbReference type="InterPro" id="IPR024743">
    <property type="entry name" value="Dynein_HC_stalk"/>
</dbReference>
<dbReference type="InterPro" id="IPR004273">
    <property type="entry name" value="Dynein_heavy_D6_P-loop"/>
</dbReference>
<sequence>MEGLRKQTGEAEDERAVVEGLRAELAAEAAVTAEQKADADEELATAMPFFDRAEAAVAAISAADIAELKGMSKPKPVVRVVMDAVLITLSLRVDRVRPATAALGAGRERVSVQFLADSFADAKRGPLADAGFLKLLLSFGADHRDDITDEVEELLLPYLSLPGLDGVGAVSKAAAGLLAWVRALMDYRAASRDVKPRIEALRVAEAAMRDAQGRLDGASARLRACDEKVASLQATFEARVAERESLEARAAEARRKIRAAEGLLAGLAGERARWEAEADEASEARARGQALRWIQGVSDAAMAAESAAHVAEARAAAAEARRREQRGLPPLRAHTAAMKLLAAVEAAGGVVPGMEPVELVAASSPRLVAAVEAAMEAGRPVVVTGVGGSGMVSAAAAPPSLLPLLEGRTEAAGRRRVVTLGGGSTRAVEAAPGFALFLVTCLPLARLSAGLQGTCVCVDFGVSQAGLEEQLLGRTMAREQAAAEAKLRSLERDAASARAELASLQQLLLSRLAASSGSLLEDEVLVAALRNTKRTADTVAAQLAEAEGSRLRLADRRETYRPAAARAALLFFSWRQAAKLHPALGTPLDRFMELYETAMEVSVAAGAAGRRTTAGDGADGEGGADAADTDRQIPPGAVGLVGGGAGLTAAPAAVGSAARRVQSIAHAVTSLAVSRACRAMRPRFGIAFRVDAAMRMLERQGLLPEGTRRLLLTLGSSAGEGDAAGGGGGAAAGEGGKRGAGGGGGGLGETGTRRPLWFPPSAWRRAEALSAGGGSSLSSVCLHITSNEGRWRSWMGGAVPEQVAPPAWPGSHAVADASDGSSGASLAGLDSRGRLLWSLERMLVVMALRPDRSSEAAKLFLRGLRWLPPARGAGTGGDAASMAARLSLPGLGPGLEAAAGNAAQVWDLVAEAGPWTPVLLMLERGADATVEVEAAARRARTKLESTSLGGGGDAAVLEVVRRGAVRGGWVLVANAHLSAAAARAIAAAAAAAAEAASKGGDGQGVLVAVLGAQIAAMAEVDAGRGAGGRGRAGNGGVDAEAAAAAAAAAAVAAAASSSAAAVAAASAAASAGAASGSSAAHGGPGDGSADVRQSGASRSSFRLIVTAAATDTAATVPLAAVSVTASLEAPSSLRAALQRTVASGPLRQDVLDRVDGAEWRRLCWALAFLHAAVTARRAYGPLGWAQSYAFDEADLTSSLAFAERTMFAAGPGGLSFAALQHLVADVLMGGRVSDSADRLLMRALTSSWVNPAALNSGFSFVPKAPAHARGEDRSAEPYAAVDSDMIDQYRARAAAMPETDDPRAVGLHPSAGLATSLAGSAALFEALETLCPPRGAPASDGAEDGRAAETGAAAARSRSQAAAALIGRARVADLVAQLPGPLSPDDVAAAIRRVGRDGRPLAAFAVSEARRVAVVEGAARVMLRQTLALLDGAVAAPTPALEAAAADVETGRTPAALLAAVDAIAAFATAVLQDAFRFSPGMGARARSLDDLRLRAVVTGVTNPADVTSAPPAGEGVLIRGLVLHGASWSTESGSLEERPSRPQTLHEPLPVVSLSAVPEAEAKRVAMRAGSTAPFDCPVYASPSRGDKTLVCAIALPSREHRAEHWTARGVAVLLREP</sequence>
<dbReference type="GO" id="GO:0030286">
    <property type="term" value="C:dynein complex"/>
    <property type="evidence" value="ECO:0007669"/>
    <property type="project" value="InterPro"/>
</dbReference>
<feature type="coiled-coil region" evidence="1">
    <location>
        <begin position="201"/>
        <end position="284"/>
    </location>
</feature>
<dbReference type="InterPro" id="IPR041658">
    <property type="entry name" value="AAA_lid_11"/>
</dbReference>
<feature type="coiled-coil region" evidence="1">
    <location>
        <begin position="480"/>
        <end position="507"/>
    </location>
</feature>
<evidence type="ECO:0000259" key="4">
    <source>
        <dbReference type="Pfam" id="PF12777"/>
    </source>
</evidence>
<keyword evidence="9" id="KW-1185">Reference proteome</keyword>
<dbReference type="EMBL" id="VLTN01000009">
    <property type="protein sequence ID" value="KAA0154887.1"/>
    <property type="molecule type" value="Genomic_DNA"/>
</dbReference>
<feature type="domain" description="Dynein heavy chain coiled coil stalk" evidence="4">
    <location>
        <begin position="30"/>
        <end position="278"/>
    </location>
</feature>
<evidence type="ECO:0000259" key="7">
    <source>
        <dbReference type="Pfam" id="PF18199"/>
    </source>
</evidence>
<feature type="region of interest" description="Disordered" evidence="2">
    <location>
        <begin position="721"/>
        <end position="754"/>
    </location>
</feature>
<evidence type="ECO:0000313" key="8">
    <source>
        <dbReference type="EMBL" id="KAA0154887.1"/>
    </source>
</evidence>
<dbReference type="Pfam" id="PF03028">
    <property type="entry name" value="Dynein_heavy"/>
    <property type="match status" value="1"/>
</dbReference>
<evidence type="ECO:0008006" key="10">
    <source>
        <dbReference type="Google" id="ProtNLM"/>
    </source>
</evidence>
<dbReference type="InterPro" id="IPR035706">
    <property type="entry name" value="AAA_9"/>
</dbReference>
<feature type="domain" description="Dynein heavy chain ATP-binding dynein motor region" evidence="5">
    <location>
        <begin position="358"/>
        <end position="539"/>
    </location>
</feature>
<dbReference type="Gene3D" id="3.40.50.300">
    <property type="entry name" value="P-loop containing nucleotide triphosphate hydrolases"/>
    <property type="match status" value="2"/>
</dbReference>
<evidence type="ECO:0000313" key="9">
    <source>
        <dbReference type="Proteomes" id="UP000323011"/>
    </source>
</evidence>
<dbReference type="InterPro" id="IPR043160">
    <property type="entry name" value="Dynein_C_barrel"/>
</dbReference>
<dbReference type="Gene3D" id="1.10.8.720">
    <property type="entry name" value="Region D6 of dynein motor"/>
    <property type="match status" value="1"/>
</dbReference>
<accession>A0A5A8CQS4</accession>
<feature type="region of interest" description="Disordered" evidence="2">
    <location>
        <begin position="609"/>
        <end position="632"/>
    </location>
</feature>
<feature type="compositionally biased region" description="Gly residues" evidence="2">
    <location>
        <begin position="722"/>
        <end position="749"/>
    </location>
</feature>
<protein>
    <recommendedName>
        <fullName evidence="10">Dynein heavy chain coiled coil stalk domain-containing protein</fullName>
    </recommendedName>
</protein>
<evidence type="ECO:0000259" key="5">
    <source>
        <dbReference type="Pfam" id="PF12781"/>
    </source>
</evidence>
<keyword evidence="1" id="KW-0175">Coiled coil</keyword>
<dbReference type="InterPro" id="IPR041228">
    <property type="entry name" value="Dynein_C"/>
</dbReference>
<dbReference type="OMA" id="CYFHALI"/>
<feature type="domain" description="Dynein heavy chain region D6 P-loop" evidence="3">
    <location>
        <begin position="915"/>
        <end position="981"/>
    </location>
</feature>
<dbReference type="PANTHER" id="PTHR45703:SF37">
    <property type="entry name" value="DYNEINS HEAVY CHAIN"/>
    <property type="match status" value="1"/>
</dbReference>
<dbReference type="Proteomes" id="UP000323011">
    <property type="component" value="Unassembled WGS sequence"/>
</dbReference>
<dbReference type="Pfam" id="PF12777">
    <property type="entry name" value="MT"/>
    <property type="match status" value="1"/>
</dbReference>
<dbReference type="Gene3D" id="6.10.140.1060">
    <property type="match status" value="1"/>
</dbReference>
<evidence type="ECO:0000256" key="2">
    <source>
        <dbReference type="SAM" id="MobiDB-lite"/>
    </source>
</evidence>
<dbReference type="InterPro" id="IPR026983">
    <property type="entry name" value="DHC"/>
</dbReference>
<dbReference type="Gene3D" id="1.20.920.20">
    <property type="match status" value="1"/>
</dbReference>
<comment type="caution">
    <text evidence="8">The sequence shown here is derived from an EMBL/GenBank/DDBJ whole genome shotgun (WGS) entry which is preliminary data.</text>
</comment>
<dbReference type="GO" id="GO:0045505">
    <property type="term" value="F:dynein intermediate chain binding"/>
    <property type="evidence" value="ECO:0007669"/>
    <property type="project" value="InterPro"/>
</dbReference>
<reference evidence="8 9" key="1">
    <citation type="submission" date="2019-07" db="EMBL/GenBank/DDBJ databases">
        <title>Genomes of Cafeteria roenbergensis.</title>
        <authorList>
            <person name="Fischer M.G."/>
            <person name="Hackl T."/>
            <person name="Roman M."/>
        </authorList>
    </citation>
    <scope>NUCLEOTIDE SEQUENCE [LARGE SCALE GENOMIC DNA]</scope>
    <source>
        <strain evidence="8 9">BVI</strain>
    </source>
</reference>
<name>A0A5A8CQS4_CAFRO</name>
<gene>
    <name evidence="8" type="ORF">FNF29_02028</name>
</gene>
<dbReference type="GO" id="GO:0007018">
    <property type="term" value="P:microtubule-based movement"/>
    <property type="evidence" value="ECO:0007669"/>
    <property type="project" value="InterPro"/>
</dbReference>
<proteinExistence type="predicted"/>
<dbReference type="GO" id="GO:0051959">
    <property type="term" value="F:dynein light intermediate chain binding"/>
    <property type="evidence" value="ECO:0007669"/>
    <property type="project" value="InterPro"/>
</dbReference>
<dbReference type="Gene3D" id="3.10.490.20">
    <property type="match status" value="1"/>
</dbReference>
<feature type="domain" description="Dynein heavy chain AAA lid" evidence="6">
    <location>
        <begin position="1159"/>
        <end position="1311"/>
    </location>
</feature>
<evidence type="ECO:0000256" key="1">
    <source>
        <dbReference type="SAM" id="Coils"/>
    </source>
</evidence>
<dbReference type="Pfam" id="PF12781">
    <property type="entry name" value="AAA_9"/>
    <property type="match status" value="1"/>
</dbReference>
<dbReference type="Pfam" id="PF18199">
    <property type="entry name" value="Dynein_C"/>
    <property type="match status" value="1"/>
</dbReference>
<dbReference type="GO" id="GO:0008569">
    <property type="term" value="F:minus-end-directed microtubule motor activity"/>
    <property type="evidence" value="ECO:0007669"/>
    <property type="project" value="InterPro"/>
</dbReference>
<dbReference type="InterPro" id="IPR042219">
    <property type="entry name" value="AAA_lid_11_sf"/>
</dbReference>
<feature type="region of interest" description="Disordered" evidence="2">
    <location>
        <begin position="1335"/>
        <end position="1354"/>
    </location>
</feature>
<dbReference type="Pfam" id="PF18198">
    <property type="entry name" value="AAA_lid_11"/>
    <property type="match status" value="1"/>
</dbReference>
<evidence type="ECO:0000259" key="6">
    <source>
        <dbReference type="Pfam" id="PF18198"/>
    </source>
</evidence>
<organism evidence="8 9">
    <name type="scientific">Cafeteria roenbergensis</name>
    <name type="common">Marine flagellate</name>
    <dbReference type="NCBI Taxonomy" id="33653"/>
    <lineage>
        <taxon>Eukaryota</taxon>
        <taxon>Sar</taxon>
        <taxon>Stramenopiles</taxon>
        <taxon>Bigyra</taxon>
        <taxon>Opalozoa</taxon>
        <taxon>Bicosoecida</taxon>
        <taxon>Cafeteriaceae</taxon>
        <taxon>Cafeteria</taxon>
    </lineage>
</organism>